<dbReference type="AlphaFoldDB" id="A0A379KQF6"/>
<protein>
    <submittedName>
        <fullName evidence="1">Uncharacterized protein</fullName>
    </submittedName>
</protein>
<proteinExistence type="predicted"/>
<gene>
    <name evidence="1" type="ORF">NCTC7914_04374</name>
</gene>
<sequence length="57" mass="6947">MILYQKNVFILCAGQRQKFREDTDRCDWMERLLKVTFKYWLNALSRPAKLVRLAVNR</sequence>
<dbReference type="EMBL" id="UGUY01000001">
    <property type="protein sequence ID" value="SUD70224.1"/>
    <property type="molecule type" value="Genomic_DNA"/>
</dbReference>
<evidence type="ECO:0000313" key="1">
    <source>
        <dbReference type="EMBL" id="SUD70224.1"/>
    </source>
</evidence>
<dbReference type="Proteomes" id="UP000254602">
    <property type="component" value="Unassembled WGS sequence"/>
</dbReference>
<evidence type="ECO:0000313" key="2">
    <source>
        <dbReference type="Proteomes" id="UP000254602"/>
    </source>
</evidence>
<organism evidence="1 2">
    <name type="scientific">Pseudomonas putida</name>
    <name type="common">Arthrobacter siderocapsulatus</name>
    <dbReference type="NCBI Taxonomy" id="303"/>
    <lineage>
        <taxon>Bacteria</taxon>
        <taxon>Pseudomonadati</taxon>
        <taxon>Pseudomonadota</taxon>
        <taxon>Gammaproteobacteria</taxon>
        <taxon>Pseudomonadales</taxon>
        <taxon>Pseudomonadaceae</taxon>
        <taxon>Pseudomonas</taxon>
    </lineage>
</organism>
<accession>A0A379KQF6</accession>
<name>A0A379KQF6_PSEPU</name>
<reference evidence="1 2" key="1">
    <citation type="submission" date="2018-06" db="EMBL/GenBank/DDBJ databases">
        <authorList>
            <consortium name="Pathogen Informatics"/>
            <person name="Doyle S."/>
        </authorList>
    </citation>
    <scope>NUCLEOTIDE SEQUENCE [LARGE SCALE GENOMIC DNA]</scope>
    <source>
        <strain evidence="1 2">NCTC7914</strain>
    </source>
</reference>